<dbReference type="InterPro" id="IPR032508">
    <property type="entry name" value="FecR_C"/>
</dbReference>
<dbReference type="Proteomes" id="UP000278609">
    <property type="component" value="Unassembled WGS sequence"/>
</dbReference>
<evidence type="ECO:0000313" key="4">
    <source>
        <dbReference type="EMBL" id="RRD62518.1"/>
    </source>
</evidence>
<protein>
    <submittedName>
        <fullName evidence="4">DUF4974 domain-containing protein</fullName>
    </submittedName>
</protein>
<gene>
    <name evidence="4" type="ORF">EII40_02870</name>
</gene>
<dbReference type="InterPro" id="IPR006860">
    <property type="entry name" value="FecR"/>
</dbReference>
<dbReference type="EMBL" id="RQYS01000009">
    <property type="protein sequence ID" value="RRD62518.1"/>
    <property type="molecule type" value="Genomic_DNA"/>
</dbReference>
<feature type="transmembrane region" description="Helical" evidence="1">
    <location>
        <begin position="81"/>
        <end position="101"/>
    </location>
</feature>
<feature type="domain" description="Protein FecR C-terminal" evidence="3">
    <location>
        <begin position="256"/>
        <end position="315"/>
    </location>
</feature>
<organism evidence="4 5">
    <name type="scientific">Tannerella forsythia</name>
    <name type="common">Bacteroides forsythus</name>
    <dbReference type="NCBI Taxonomy" id="28112"/>
    <lineage>
        <taxon>Bacteria</taxon>
        <taxon>Pseudomonadati</taxon>
        <taxon>Bacteroidota</taxon>
        <taxon>Bacteroidia</taxon>
        <taxon>Bacteroidales</taxon>
        <taxon>Tannerellaceae</taxon>
        <taxon>Tannerella</taxon>
    </lineage>
</organism>
<dbReference type="PANTHER" id="PTHR30273">
    <property type="entry name" value="PERIPLASMIC SIGNAL SENSOR AND SIGMA FACTOR ACTIVATOR FECR-RELATED"/>
    <property type="match status" value="1"/>
</dbReference>
<dbReference type="Gene3D" id="3.55.50.30">
    <property type="match status" value="1"/>
</dbReference>
<feature type="domain" description="FecR protein" evidence="2">
    <location>
        <begin position="117"/>
        <end position="210"/>
    </location>
</feature>
<reference evidence="4 5" key="1">
    <citation type="submission" date="2018-11" db="EMBL/GenBank/DDBJ databases">
        <title>Genomes From Bacteria Associated with the Canine Oral Cavity: a Test Case for Automated Genome-Based Taxonomic Assignment.</title>
        <authorList>
            <person name="Coil D.A."/>
            <person name="Jospin G."/>
            <person name="Darling A.E."/>
            <person name="Wallis C."/>
            <person name="Davis I.J."/>
            <person name="Harris S."/>
            <person name="Eisen J.A."/>
            <person name="Holcombe L.J."/>
            <person name="O'Flynn C."/>
        </authorList>
    </citation>
    <scope>NUCLEOTIDE SEQUENCE [LARGE SCALE GENOMIC DNA]</scope>
    <source>
        <strain evidence="4 5">OH2617_COT-023</strain>
    </source>
</reference>
<keyword evidence="1" id="KW-0812">Transmembrane</keyword>
<proteinExistence type="predicted"/>
<dbReference type="GO" id="GO:0016989">
    <property type="term" value="F:sigma factor antagonist activity"/>
    <property type="evidence" value="ECO:0007669"/>
    <property type="project" value="TreeGrafter"/>
</dbReference>
<evidence type="ECO:0000313" key="5">
    <source>
        <dbReference type="Proteomes" id="UP000278609"/>
    </source>
</evidence>
<evidence type="ECO:0000259" key="2">
    <source>
        <dbReference type="Pfam" id="PF04773"/>
    </source>
</evidence>
<dbReference type="Pfam" id="PF16344">
    <property type="entry name" value="FecR_C"/>
    <property type="match status" value="1"/>
</dbReference>
<dbReference type="PANTHER" id="PTHR30273:SF2">
    <property type="entry name" value="PROTEIN FECR"/>
    <property type="match status" value="1"/>
</dbReference>
<dbReference type="OrthoDB" id="1096949at2"/>
<keyword evidence="1" id="KW-0472">Membrane</keyword>
<name>A0A3P1XX15_TANFO</name>
<dbReference type="AlphaFoldDB" id="A0A3P1XX15"/>
<evidence type="ECO:0000256" key="1">
    <source>
        <dbReference type="SAM" id="Phobius"/>
    </source>
</evidence>
<comment type="caution">
    <text evidence="4">The sequence shown here is derived from an EMBL/GenBank/DDBJ whole genome shotgun (WGS) entry which is preliminary data.</text>
</comment>
<keyword evidence="1" id="KW-1133">Transmembrane helix</keyword>
<dbReference type="RefSeq" id="WP_124750772.1">
    <property type="nucleotide sequence ID" value="NZ_RQYS01000009.1"/>
</dbReference>
<dbReference type="InterPro" id="IPR012373">
    <property type="entry name" value="Ferrdict_sens_TM"/>
</dbReference>
<accession>A0A3P1XX15</accession>
<dbReference type="Pfam" id="PF04773">
    <property type="entry name" value="FecR"/>
    <property type="match status" value="1"/>
</dbReference>
<dbReference type="PIRSF" id="PIRSF018266">
    <property type="entry name" value="FecR"/>
    <property type="match status" value="1"/>
</dbReference>
<dbReference type="FunFam" id="2.60.120.1440:FF:000001">
    <property type="entry name" value="Putative anti-sigma factor"/>
    <property type="match status" value="1"/>
</dbReference>
<evidence type="ECO:0000259" key="3">
    <source>
        <dbReference type="Pfam" id="PF16344"/>
    </source>
</evidence>
<sequence length="328" mass="38020">MESKEKEEGRLLRYFAGELNKTEEKELLDWLNQDDEHKKIFRRMADVWAVAHVPFFARRLKADSPMWPQARRNTVRLRKHWAGVAVACMISIVIALSAFWIGKRVGNVSADACYRTTVPAGSRSEVTLPDGSIVWINAGSSLTYREDHREQTRSVTLDGEAYFEVKSDPKRPFIIESGVLLVRVLGTNFNVKAYSDEETVDVVLLSGKVNVWPDGRGEALHVLLPDEKLTYHRETGRIEKHQVEAHDYCAWKDGRIYFDERPFIKLARELERVYNVRIRIGSEQLKTERFSGCFLRTSSLDDILREIDMEHRYRWAYDATGTLVIRDR</sequence>
<dbReference type="Gene3D" id="2.60.120.1440">
    <property type="match status" value="1"/>
</dbReference>